<sequence>IQLSWHFFATSHSKGVADGIGGSIKRLVYRSILSGQICTSATDFINIGRSKTNNIELYVINQYQIDNAKKQLETIFQSLKSITETKKIHCVNVLANNSIEHKYYSNSSTKKIHRFEV</sequence>
<dbReference type="EMBL" id="CAJOBO010003286">
    <property type="protein sequence ID" value="CAF4487480.1"/>
    <property type="molecule type" value="Genomic_DNA"/>
</dbReference>
<evidence type="ECO:0000313" key="2">
    <source>
        <dbReference type="Proteomes" id="UP000663851"/>
    </source>
</evidence>
<reference evidence="1" key="1">
    <citation type="submission" date="2021-02" db="EMBL/GenBank/DDBJ databases">
        <authorList>
            <person name="Nowell W R."/>
        </authorList>
    </citation>
    <scope>NUCLEOTIDE SEQUENCE</scope>
</reference>
<organism evidence="1 2">
    <name type="scientific">Rotaria socialis</name>
    <dbReference type="NCBI Taxonomy" id="392032"/>
    <lineage>
        <taxon>Eukaryota</taxon>
        <taxon>Metazoa</taxon>
        <taxon>Spiralia</taxon>
        <taxon>Gnathifera</taxon>
        <taxon>Rotifera</taxon>
        <taxon>Eurotatoria</taxon>
        <taxon>Bdelloidea</taxon>
        <taxon>Philodinida</taxon>
        <taxon>Philodinidae</taxon>
        <taxon>Rotaria</taxon>
    </lineage>
</organism>
<comment type="caution">
    <text evidence="1">The sequence shown here is derived from an EMBL/GenBank/DDBJ whole genome shotgun (WGS) entry which is preliminary data.</text>
</comment>
<feature type="non-terminal residue" evidence="1">
    <location>
        <position position="1"/>
    </location>
</feature>
<evidence type="ECO:0000313" key="1">
    <source>
        <dbReference type="EMBL" id="CAF4487480.1"/>
    </source>
</evidence>
<name>A0A820UHD8_9BILA</name>
<dbReference type="AlphaFoldDB" id="A0A820UHD8"/>
<accession>A0A820UHD8</accession>
<dbReference type="PANTHER" id="PTHR46601:SF2">
    <property type="entry name" value="UBIQUITIN-LIKE PROTEASE FAMILY PROFILE DOMAIN-CONTAINING PROTEIN"/>
    <property type="match status" value="1"/>
</dbReference>
<protein>
    <submittedName>
        <fullName evidence="1">Uncharacterized protein</fullName>
    </submittedName>
</protein>
<dbReference type="PANTHER" id="PTHR46601">
    <property type="entry name" value="ULP_PROTEASE DOMAIN-CONTAINING PROTEIN"/>
    <property type="match status" value="1"/>
</dbReference>
<proteinExistence type="predicted"/>
<gene>
    <name evidence="1" type="ORF">HFQ381_LOCUS26760</name>
</gene>
<dbReference type="Proteomes" id="UP000663851">
    <property type="component" value="Unassembled WGS sequence"/>
</dbReference>